<dbReference type="Proteomes" id="UP000070779">
    <property type="component" value="Unassembled WGS sequence"/>
</dbReference>
<gene>
    <name evidence="1" type="ORF">SMIDD22_01626</name>
</gene>
<proteinExistence type="predicted"/>
<accession>A0A139R8Z8</accession>
<dbReference type="AlphaFoldDB" id="A0A139R8Z8"/>
<dbReference type="EMBL" id="LQZD01000407">
    <property type="protein sequence ID" value="KXU11188.1"/>
    <property type="molecule type" value="Genomic_DNA"/>
</dbReference>
<comment type="caution">
    <text evidence="1">The sequence shown here is derived from an EMBL/GenBank/DDBJ whole genome shotgun (WGS) entry which is preliminary data.</text>
</comment>
<protein>
    <submittedName>
        <fullName evidence="1">Uncharacterized protein</fullName>
    </submittedName>
</protein>
<name>A0A139R8Z8_STRMT</name>
<reference evidence="1 2" key="1">
    <citation type="submission" date="2016-01" db="EMBL/GenBank/DDBJ databases">
        <title>Highly variable Streptococcus oralis are common among viridans streptococci isolated from primates.</title>
        <authorList>
            <person name="Denapaite D."/>
            <person name="Rieger M."/>
            <person name="Koendgen S."/>
            <person name="Brueckner R."/>
            <person name="Ochigava I."/>
            <person name="Kappeler P."/>
            <person name="Maetz-Rensing K."/>
            <person name="Leendertz F."/>
            <person name="Hakenbeck R."/>
        </authorList>
    </citation>
    <scope>NUCLEOTIDE SEQUENCE [LARGE SCALE GENOMIC DNA]</scope>
    <source>
        <strain evidence="1 2">DD22</strain>
    </source>
</reference>
<sequence length="55" mass="6063">MDTRILIHIPLELSCLTVTSALWSEASFCNSDTVVSEGRMMLENFSTVVADGEKN</sequence>
<evidence type="ECO:0000313" key="1">
    <source>
        <dbReference type="EMBL" id="KXU11188.1"/>
    </source>
</evidence>
<evidence type="ECO:0000313" key="2">
    <source>
        <dbReference type="Proteomes" id="UP000070779"/>
    </source>
</evidence>
<organism evidence="1 2">
    <name type="scientific">Streptococcus mitis</name>
    <dbReference type="NCBI Taxonomy" id="28037"/>
    <lineage>
        <taxon>Bacteria</taxon>
        <taxon>Bacillati</taxon>
        <taxon>Bacillota</taxon>
        <taxon>Bacilli</taxon>
        <taxon>Lactobacillales</taxon>
        <taxon>Streptococcaceae</taxon>
        <taxon>Streptococcus</taxon>
        <taxon>Streptococcus mitis group</taxon>
    </lineage>
</organism>